<feature type="compositionally biased region" description="Polar residues" evidence="4">
    <location>
        <begin position="826"/>
        <end position="839"/>
    </location>
</feature>
<dbReference type="AlphaFoldDB" id="K3WVW6"/>
<feature type="domain" description="EF-hand" evidence="5">
    <location>
        <begin position="318"/>
        <end position="353"/>
    </location>
</feature>
<dbReference type="PANTHER" id="PTHR34524:SF6">
    <property type="entry name" value="CALCYPHOSINE LIKE"/>
    <property type="match status" value="1"/>
</dbReference>
<dbReference type="STRING" id="431595.K3WVW6"/>
<dbReference type="PROSITE" id="PS00018">
    <property type="entry name" value="EF_HAND_1"/>
    <property type="match status" value="4"/>
</dbReference>
<feature type="domain" description="EF-hand" evidence="5">
    <location>
        <begin position="449"/>
        <end position="484"/>
    </location>
</feature>
<dbReference type="eggNOG" id="ENOG502QW47">
    <property type="taxonomic scope" value="Eukaryota"/>
</dbReference>
<dbReference type="SMART" id="SM00054">
    <property type="entry name" value="EFh"/>
    <property type="match status" value="4"/>
</dbReference>
<evidence type="ECO:0000313" key="6">
    <source>
        <dbReference type="EnsemblProtists" id="PYU1_T009114"/>
    </source>
</evidence>
<dbReference type="HOGENOM" id="CLU_006350_0_0_1"/>
<evidence type="ECO:0000256" key="2">
    <source>
        <dbReference type="ARBA" id="ARBA00022737"/>
    </source>
</evidence>
<evidence type="ECO:0000256" key="4">
    <source>
        <dbReference type="SAM" id="MobiDB-lite"/>
    </source>
</evidence>
<feature type="compositionally biased region" description="Polar residues" evidence="4">
    <location>
        <begin position="994"/>
        <end position="1018"/>
    </location>
</feature>
<feature type="compositionally biased region" description="Pro residues" evidence="4">
    <location>
        <begin position="210"/>
        <end position="219"/>
    </location>
</feature>
<dbReference type="Gene3D" id="1.10.238.10">
    <property type="entry name" value="EF-hand"/>
    <property type="match status" value="4"/>
</dbReference>
<protein>
    <recommendedName>
        <fullName evidence="5">EF-hand domain-containing protein</fullName>
    </recommendedName>
</protein>
<keyword evidence="7" id="KW-1185">Reference proteome</keyword>
<dbReference type="VEuPathDB" id="FungiDB:PYU1_G009096"/>
<dbReference type="PANTHER" id="PTHR34524">
    <property type="entry name" value="CALCYPHOSIN"/>
    <property type="match status" value="1"/>
</dbReference>
<feature type="region of interest" description="Disordered" evidence="4">
    <location>
        <begin position="1044"/>
        <end position="1073"/>
    </location>
</feature>
<reference evidence="7" key="1">
    <citation type="journal article" date="2010" name="Genome Biol.">
        <title>Genome sequence of the necrotrophic plant pathogen Pythium ultimum reveals original pathogenicity mechanisms and effector repertoire.</title>
        <authorList>
            <person name="Levesque C.A."/>
            <person name="Brouwer H."/>
            <person name="Cano L."/>
            <person name="Hamilton J.P."/>
            <person name="Holt C."/>
            <person name="Huitema E."/>
            <person name="Raffaele S."/>
            <person name="Robideau G.P."/>
            <person name="Thines M."/>
            <person name="Win J."/>
            <person name="Zerillo M.M."/>
            <person name="Beakes G.W."/>
            <person name="Boore J.L."/>
            <person name="Busam D."/>
            <person name="Dumas B."/>
            <person name="Ferriera S."/>
            <person name="Fuerstenberg S.I."/>
            <person name="Gachon C.M."/>
            <person name="Gaulin E."/>
            <person name="Govers F."/>
            <person name="Grenville-Briggs L."/>
            <person name="Horner N."/>
            <person name="Hostetler J."/>
            <person name="Jiang R.H."/>
            <person name="Johnson J."/>
            <person name="Krajaejun T."/>
            <person name="Lin H."/>
            <person name="Meijer H.J."/>
            <person name="Moore B."/>
            <person name="Morris P."/>
            <person name="Phuntmart V."/>
            <person name="Puiu D."/>
            <person name="Shetty J."/>
            <person name="Stajich J.E."/>
            <person name="Tripathy S."/>
            <person name="Wawra S."/>
            <person name="van West P."/>
            <person name="Whitty B.R."/>
            <person name="Coutinho P.M."/>
            <person name="Henrissat B."/>
            <person name="Martin F."/>
            <person name="Thomas P.D."/>
            <person name="Tyler B.M."/>
            <person name="De Vries R.P."/>
            <person name="Kamoun S."/>
            <person name="Yandell M."/>
            <person name="Tisserat N."/>
            <person name="Buell C.R."/>
        </authorList>
    </citation>
    <scope>NUCLEOTIDE SEQUENCE</scope>
    <source>
        <strain evidence="7">DAOM:BR144</strain>
    </source>
</reference>
<evidence type="ECO:0000256" key="1">
    <source>
        <dbReference type="ARBA" id="ARBA00022723"/>
    </source>
</evidence>
<dbReference type="SUPFAM" id="SSF47473">
    <property type="entry name" value="EF-hand"/>
    <property type="match status" value="3"/>
</dbReference>
<feature type="region of interest" description="Disordered" evidence="4">
    <location>
        <begin position="180"/>
        <end position="239"/>
    </location>
</feature>
<dbReference type="Proteomes" id="UP000019132">
    <property type="component" value="Unassembled WGS sequence"/>
</dbReference>
<dbReference type="InParanoid" id="K3WVW6"/>
<keyword evidence="1" id="KW-0479">Metal-binding</keyword>
<dbReference type="GO" id="GO:0005509">
    <property type="term" value="F:calcium ion binding"/>
    <property type="evidence" value="ECO:0007669"/>
    <property type="project" value="InterPro"/>
</dbReference>
<feature type="region of interest" description="Disordered" evidence="4">
    <location>
        <begin position="806"/>
        <end position="1029"/>
    </location>
</feature>
<keyword evidence="2" id="KW-0677">Repeat</keyword>
<dbReference type="InterPro" id="IPR011992">
    <property type="entry name" value="EF-hand-dom_pair"/>
</dbReference>
<organism evidence="6 7">
    <name type="scientific">Globisporangium ultimum (strain ATCC 200006 / CBS 805.95 / DAOM BR144)</name>
    <name type="common">Pythium ultimum</name>
    <dbReference type="NCBI Taxonomy" id="431595"/>
    <lineage>
        <taxon>Eukaryota</taxon>
        <taxon>Sar</taxon>
        <taxon>Stramenopiles</taxon>
        <taxon>Oomycota</taxon>
        <taxon>Peronosporomycetes</taxon>
        <taxon>Pythiales</taxon>
        <taxon>Pythiaceae</taxon>
        <taxon>Globisporangium</taxon>
    </lineage>
</organism>
<feature type="domain" description="EF-hand" evidence="5">
    <location>
        <begin position="569"/>
        <end position="604"/>
    </location>
</feature>
<keyword evidence="3" id="KW-0106">Calcium</keyword>
<dbReference type="PROSITE" id="PS50222">
    <property type="entry name" value="EF_HAND_2"/>
    <property type="match status" value="3"/>
</dbReference>
<dbReference type="EMBL" id="GL376599">
    <property type="status" value="NOT_ANNOTATED_CDS"/>
    <property type="molecule type" value="Genomic_DNA"/>
</dbReference>
<dbReference type="OMA" id="IFKKASH"/>
<feature type="compositionally biased region" description="Acidic residues" evidence="4">
    <location>
        <begin position="946"/>
        <end position="956"/>
    </location>
</feature>
<evidence type="ECO:0000313" key="7">
    <source>
        <dbReference type="Proteomes" id="UP000019132"/>
    </source>
</evidence>
<feature type="compositionally biased region" description="Pro residues" evidence="4">
    <location>
        <begin position="901"/>
        <end position="914"/>
    </location>
</feature>
<feature type="compositionally biased region" description="Polar residues" evidence="4">
    <location>
        <begin position="849"/>
        <end position="860"/>
    </location>
</feature>
<dbReference type="InterPro" id="IPR051581">
    <property type="entry name" value="Ca-bind"/>
</dbReference>
<feature type="compositionally biased region" description="Basic and acidic residues" evidence="4">
    <location>
        <begin position="933"/>
        <end position="945"/>
    </location>
</feature>
<dbReference type="InterPro" id="IPR002048">
    <property type="entry name" value="EF_hand_dom"/>
</dbReference>
<dbReference type="CDD" id="cd00051">
    <property type="entry name" value="EFh"/>
    <property type="match status" value="4"/>
</dbReference>
<proteinExistence type="predicted"/>
<evidence type="ECO:0000259" key="5">
    <source>
        <dbReference type="PROSITE" id="PS50222"/>
    </source>
</evidence>
<feature type="compositionally biased region" description="Low complexity" evidence="4">
    <location>
        <begin position="923"/>
        <end position="932"/>
    </location>
</feature>
<name>K3WVW6_GLOUD</name>
<reference evidence="6" key="3">
    <citation type="submission" date="2015-02" db="UniProtKB">
        <authorList>
            <consortium name="EnsemblProtists"/>
        </authorList>
    </citation>
    <scope>IDENTIFICATION</scope>
    <source>
        <strain evidence="6">DAOM BR144</strain>
    </source>
</reference>
<sequence length="1073" mass="121086">MEKSSVRGLSLRGSMYALSKARSHRKKFPVKAMSKTTSSSLLPSDSDSMLPIKISSVDVLMKELRKMMHSLFSSLDPNIPTKNLYDNYSQQAFRYFTTTNTITSEAFYHRITKFGLRVSRSLCLELFGRIDQEDLGEIDYATFSRRVFLPPGHFNFASASQDPTNNTESNGCQSPVLESAKVQTQQPVTNPTQGVKIVRPPTSSRSAQPSSPPTSPWKQPPFKKSPQMRSPRVAKMPNGEKINVTAARSPRALNGDGIALIYEHMTLDEIENCISQKIEERTSRGTDRFRQAFRIFTKSEGITLAEFYHHLESLQIHLSAAKCRALFNRFDTDGNGTIELSEFTATIFSKQEKESELIQSTGRKSDGSHSDYSGCHRKGGTGHGIDIFEVEAGSTLSTDQILARLSEKLEQHTSKESDRFRQAYNIFGKSSGITPHEFNAAMGRLGLKLTNKQVHELFELFDFDKSGDLDLNEFVQGVLLDDCPTKLWTSVKDRQRLEESRKMLYSMAVQSVQNSWTIADIEQMLRAKIEQRTSRSSDCFRQAFRIFKKVNGIKPDEFHAALERIGLALDRGQSDVLFKRFDSNGSGDIDLDEFIHGVLPPDYTGQQWVAAADEMHQIAAQQKKLEALNRRDHYMTDIEMENWSLDEIERRIRDKIQQATSKSSDIFRQAYKIFKKSNHVTMEEFRERLLALGFRLTPAQCLGLFRRYDTNNSNDIDLQEFCMRILPPDYTGDGDYWSHSQNYHKHKQREKLDYVKRTKNGLLMLPKFDESRRYTRGQYNSKTFDDLQEETQSSLFSTLKSDVAPSAELTRPASSAVKVSRPPTPRSQRPGSLSTSVSASLCAVLSDDGMNSNTLPSSPRSETRDSIGHASPRKLRVVSGEERDPQVETIKASAGVAIPPSMSPRRPPSSPRPSSPQAFAKVSSPRRPTSSRRGCEKADGHRIAEFEEEEIVDGDLDGTMSSMDLLRAKRKERRRNHEDQARRSHQERDEDSQGGRSPSKYTESIAGNSTMSVSSTGSKALGTAKYTPQRSHTLLIKRFMQSAKRTSQNFTINASNEEGGGARTSESKHRQRQ</sequence>
<dbReference type="Pfam" id="PF13833">
    <property type="entry name" value="EF-hand_8"/>
    <property type="match status" value="3"/>
</dbReference>
<feature type="compositionally biased region" description="Basic and acidic residues" evidence="4">
    <location>
        <begin position="975"/>
        <end position="993"/>
    </location>
</feature>
<feature type="compositionally biased region" description="Low complexity" evidence="4">
    <location>
        <begin position="182"/>
        <end position="193"/>
    </location>
</feature>
<reference evidence="7" key="2">
    <citation type="submission" date="2010-04" db="EMBL/GenBank/DDBJ databases">
        <authorList>
            <person name="Buell R."/>
            <person name="Hamilton J."/>
            <person name="Hostetler J."/>
        </authorList>
    </citation>
    <scope>NUCLEOTIDE SEQUENCE [LARGE SCALE GENOMIC DNA]</scope>
    <source>
        <strain evidence="7">DAOM:BR144</strain>
    </source>
</reference>
<accession>K3WVW6</accession>
<dbReference type="InterPro" id="IPR018247">
    <property type="entry name" value="EF_Hand_1_Ca_BS"/>
</dbReference>
<feature type="compositionally biased region" description="Polar residues" evidence="4">
    <location>
        <begin position="1044"/>
        <end position="1056"/>
    </location>
</feature>
<evidence type="ECO:0000256" key="3">
    <source>
        <dbReference type="ARBA" id="ARBA00022837"/>
    </source>
</evidence>
<dbReference type="EnsemblProtists" id="PYU1_T009114">
    <property type="protein sequence ID" value="PYU1_T009114"/>
    <property type="gene ID" value="PYU1_G009096"/>
</dbReference>